<dbReference type="PANTHER" id="PTHR43095:SF5">
    <property type="entry name" value="XYLULOSE KINASE"/>
    <property type="match status" value="1"/>
</dbReference>
<evidence type="ECO:0000256" key="1">
    <source>
        <dbReference type="ARBA" id="ARBA00009156"/>
    </source>
</evidence>
<evidence type="ECO:0000313" key="14">
    <source>
        <dbReference type="Proteomes" id="UP000053244"/>
    </source>
</evidence>
<protein>
    <recommendedName>
        <fullName evidence="8 10">Xylulose kinase</fullName>
        <shortName evidence="8 10">Xylulokinase</shortName>
        <ecNumber evidence="8 10">2.7.1.17</ecNumber>
    </recommendedName>
</protein>
<feature type="domain" description="Carbohydrate kinase FGGY N-terminal" evidence="11">
    <location>
        <begin position="4"/>
        <end position="217"/>
    </location>
</feature>
<dbReference type="PIRSF" id="PIRSF000538">
    <property type="entry name" value="GlpK"/>
    <property type="match status" value="1"/>
</dbReference>
<dbReference type="SUPFAM" id="SSF53067">
    <property type="entry name" value="Actin-like ATPase domain"/>
    <property type="match status" value="2"/>
</dbReference>
<feature type="active site" description="Proton acceptor" evidence="8">
    <location>
        <position position="226"/>
    </location>
</feature>
<dbReference type="InterPro" id="IPR000577">
    <property type="entry name" value="Carb_kinase_FGGY"/>
</dbReference>
<dbReference type="PROSITE" id="PS00933">
    <property type="entry name" value="FGGY_KINASES_1"/>
    <property type="match status" value="1"/>
</dbReference>
<evidence type="ECO:0000259" key="11">
    <source>
        <dbReference type="Pfam" id="PF00370"/>
    </source>
</evidence>
<evidence type="ECO:0000256" key="6">
    <source>
        <dbReference type="ARBA" id="ARBA00022840"/>
    </source>
</evidence>
<evidence type="ECO:0000313" key="13">
    <source>
        <dbReference type="EMBL" id="KUL30520.1"/>
    </source>
</evidence>
<dbReference type="Pfam" id="PF00370">
    <property type="entry name" value="FGGY_N"/>
    <property type="match status" value="1"/>
</dbReference>
<organism evidence="13 14">
    <name type="scientific">Actinoplanes awajinensis subsp. mycoplanecinus</name>
    <dbReference type="NCBI Taxonomy" id="135947"/>
    <lineage>
        <taxon>Bacteria</taxon>
        <taxon>Bacillati</taxon>
        <taxon>Actinomycetota</taxon>
        <taxon>Actinomycetes</taxon>
        <taxon>Micromonosporales</taxon>
        <taxon>Micromonosporaceae</taxon>
        <taxon>Actinoplanes</taxon>
    </lineage>
</organism>
<dbReference type="InterPro" id="IPR018483">
    <property type="entry name" value="Carb_kinase_FGGY_CS"/>
</dbReference>
<dbReference type="CDD" id="cd07809">
    <property type="entry name" value="ASKHA_NBD_FGGY_BaXK-like"/>
    <property type="match status" value="1"/>
</dbReference>
<dbReference type="Gene3D" id="3.30.420.40">
    <property type="match status" value="2"/>
</dbReference>
<dbReference type="InterPro" id="IPR018485">
    <property type="entry name" value="FGGY_C"/>
</dbReference>
<comment type="function">
    <text evidence="8">Catalyzes the phosphorylation of D-xylulose to D-xylulose 5-phosphate.</text>
</comment>
<dbReference type="AlphaFoldDB" id="A0A117MQN8"/>
<evidence type="ECO:0000256" key="5">
    <source>
        <dbReference type="ARBA" id="ARBA00022777"/>
    </source>
</evidence>
<feature type="domain" description="Carbohydrate kinase FGGY C-terminal" evidence="12">
    <location>
        <begin position="243"/>
        <end position="423"/>
    </location>
</feature>
<dbReference type="GO" id="GO:0005998">
    <property type="term" value="P:xylulose catabolic process"/>
    <property type="evidence" value="ECO:0007669"/>
    <property type="project" value="UniProtKB-UniRule"/>
</dbReference>
<dbReference type="NCBIfam" id="TIGR01312">
    <property type="entry name" value="XylB"/>
    <property type="match status" value="1"/>
</dbReference>
<dbReference type="HAMAP" id="MF_02220">
    <property type="entry name" value="XylB"/>
    <property type="match status" value="1"/>
</dbReference>
<keyword evidence="4 8" id="KW-0547">Nucleotide-binding</keyword>
<comment type="similarity">
    <text evidence="1 8 9">Belongs to the FGGY kinase family.</text>
</comment>
<comment type="caution">
    <text evidence="13">The sequence shown here is derived from an EMBL/GenBank/DDBJ whole genome shotgun (WGS) entry which is preliminary data.</text>
</comment>
<evidence type="ECO:0000256" key="10">
    <source>
        <dbReference type="RuleBase" id="RU364073"/>
    </source>
</evidence>
<keyword evidence="2 8" id="KW-0859">Xylose metabolism</keyword>
<evidence type="ECO:0000259" key="12">
    <source>
        <dbReference type="Pfam" id="PF02782"/>
    </source>
</evidence>
<evidence type="ECO:0000256" key="4">
    <source>
        <dbReference type="ARBA" id="ARBA00022741"/>
    </source>
</evidence>
<gene>
    <name evidence="8 10" type="primary">xylB</name>
    <name evidence="13" type="ORF">ADL15_24690</name>
</gene>
<keyword evidence="14" id="KW-1185">Reference proteome</keyword>
<dbReference type="Proteomes" id="UP000053244">
    <property type="component" value="Unassembled WGS sequence"/>
</dbReference>
<reference evidence="13 14" key="1">
    <citation type="submission" date="2015-10" db="EMBL/GenBank/DDBJ databases">
        <authorList>
            <person name="Gilbert D.G."/>
        </authorList>
    </citation>
    <scope>NUCLEOTIDE SEQUENCE [LARGE SCALE GENOMIC DNA]</scope>
    <source>
        <strain evidence="13 14">NRRL B-16712</strain>
    </source>
</reference>
<feature type="binding site" evidence="8">
    <location>
        <begin position="71"/>
        <end position="72"/>
    </location>
    <ligand>
        <name>substrate</name>
    </ligand>
</feature>
<dbReference type="EMBL" id="LLZH01000246">
    <property type="protein sequence ID" value="KUL30520.1"/>
    <property type="molecule type" value="Genomic_DNA"/>
</dbReference>
<dbReference type="RefSeq" id="WP_067695831.1">
    <property type="nucleotide sequence ID" value="NZ_LLZH01000246.1"/>
</dbReference>
<proteinExistence type="inferred from homology"/>
<dbReference type="EC" id="2.7.1.17" evidence="8 10"/>
<dbReference type="InterPro" id="IPR043129">
    <property type="entry name" value="ATPase_NBD"/>
</dbReference>
<keyword evidence="5 8" id="KW-0418">Kinase</keyword>
<dbReference type="GO" id="GO:0005524">
    <property type="term" value="F:ATP binding"/>
    <property type="evidence" value="ECO:0007669"/>
    <property type="project" value="UniProtKB-UniRule"/>
</dbReference>
<keyword evidence="7 8" id="KW-0119">Carbohydrate metabolism</keyword>
<evidence type="ECO:0000256" key="8">
    <source>
        <dbReference type="HAMAP-Rule" id="MF_02220"/>
    </source>
</evidence>
<evidence type="ECO:0000256" key="7">
    <source>
        <dbReference type="ARBA" id="ARBA00023277"/>
    </source>
</evidence>
<dbReference type="InterPro" id="IPR006000">
    <property type="entry name" value="Xylulokinase"/>
</dbReference>
<name>A0A117MQN8_9ACTN</name>
<keyword evidence="6 8" id="KW-0067">ATP-binding</keyword>
<comment type="catalytic activity">
    <reaction evidence="8 10">
        <text>D-xylulose + ATP = D-xylulose 5-phosphate + ADP + H(+)</text>
        <dbReference type="Rhea" id="RHEA:10964"/>
        <dbReference type="ChEBI" id="CHEBI:15378"/>
        <dbReference type="ChEBI" id="CHEBI:17140"/>
        <dbReference type="ChEBI" id="CHEBI:30616"/>
        <dbReference type="ChEBI" id="CHEBI:57737"/>
        <dbReference type="ChEBI" id="CHEBI:456216"/>
        <dbReference type="EC" id="2.7.1.17"/>
    </reaction>
</comment>
<evidence type="ECO:0000256" key="9">
    <source>
        <dbReference type="RuleBase" id="RU003733"/>
    </source>
</evidence>
<keyword evidence="3 8" id="KW-0808">Transferase</keyword>
<dbReference type="InterPro" id="IPR050406">
    <property type="entry name" value="FGGY_Carb_Kinase"/>
</dbReference>
<evidence type="ECO:0000256" key="3">
    <source>
        <dbReference type="ARBA" id="ARBA00022679"/>
    </source>
</evidence>
<sequence>MALVAGIDSSTQSCKVVIRDAETGKLVREGRAAHPDGTEVHPDAWWAALQQAIAEAGGLDDVAAASVAGQQHGMVVLDENGDVVRPALLWNDTRSAGAAADLITELGGGAAWAEAVGIVPVASFTLTKLRWLARNEPSLADRVAAVCLPHDWLTWKLSGSTDIADIRTDRSDASGTLYWSAKTNQYRPDLLELGFGRRIQVPEVLGPTGIAGHLPNGAPLGPGAGDNAAAALGTGALPGDVIVSIGTSGTVFVSSDAAPVDPSGTVAGFADTTGRFLPIVVTLNAARVLDAATKLLGVSHDELSRLALSAPAGADGLVLVPYLEGERTPNRPDATGAIHGLTLKTSDPAHLARAAVEGMLCALADGLDALVGQGAQANRIVLVGGGARSEAVRRIAPALFGKPVLVPPPGEYVADGAARQAAWVTAGGDVPPAWSAETPSSYEDEPVPLIREQYAAAQHAVLDRPR</sequence>
<feature type="site" description="Important for activity" evidence="8">
    <location>
        <position position="8"/>
    </location>
</feature>
<evidence type="ECO:0000256" key="2">
    <source>
        <dbReference type="ARBA" id="ARBA00022629"/>
    </source>
</evidence>
<dbReference type="PROSITE" id="PS00445">
    <property type="entry name" value="FGGY_KINASES_2"/>
    <property type="match status" value="1"/>
</dbReference>
<dbReference type="OrthoDB" id="9805576at2"/>
<dbReference type="Pfam" id="PF02782">
    <property type="entry name" value="FGGY_C"/>
    <property type="match status" value="1"/>
</dbReference>
<accession>A0A117MQN8</accession>
<dbReference type="PANTHER" id="PTHR43095">
    <property type="entry name" value="SUGAR KINASE"/>
    <property type="match status" value="1"/>
</dbReference>
<dbReference type="GO" id="GO:0042732">
    <property type="term" value="P:D-xylose metabolic process"/>
    <property type="evidence" value="ECO:0007669"/>
    <property type="project" value="UniProtKB-KW"/>
</dbReference>
<dbReference type="InterPro" id="IPR018484">
    <property type="entry name" value="FGGY_N"/>
</dbReference>
<dbReference type="GO" id="GO:0004856">
    <property type="term" value="F:D-xylulokinase activity"/>
    <property type="evidence" value="ECO:0007669"/>
    <property type="project" value="UniProtKB-UniRule"/>
</dbReference>